<feature type="compositionally biased region" description="Basic residues" evidence="1">
    <location>
        <begin position="28"/>
        <end position="39"/>
    </location>
</feature>
<organism evidence="2 3">
    <name type="scientific">Phytophthora boehmeriae</name>
    <dbReference type="NCBI Taxonomy" id="109152"/>
    <lineage>
        <taxon>Eukaryota</taxon>
        <taxon>Sar</taxon>
        <taxon>Stramenopiles</taxon>
        <taxon>Oomycota</taxon>
        <taxon>Peronosporomycetes</taxon>
        <taxon>Peronosporales</taxon>
        <taxon>Peronosporaceae</taxon>
        <taxon>Phytophthora</taxon>
    </lineage>
</organism>
<evidence type="ECO:0000256" key="1">
    <source>
        <dbReference type="SAM" id="MobiDB-lite"/>
    </source>
</evidence>
<protein>
    <submittedName>
        <fullName evidence="2">Uncharacterized protein</fullName>
    </submittedName>
</protein>
<name>A0A8T1XE62_9STRA</name>
<reference evidence="2" key="1">
    <citation type="submission" date="2021-02" db="EMBL/GenBank/DDBJ databases">
        <authorList>
            <person name="Palmer J.M."/>
        </authorList>
    </citation>
    <scope>NUCLEOTIDE SEQUENCE</scope>
    <source>
        <strain evidence="2">SCRP23</strain>
    </source>
</reference>
<sequence>MPDTNQHEWITLNAKYATPPGPKDPRLKARRYANRRQARSRLQSRQVQRLIDSRQDTSSIDAPRIELTRAEQAVLSSRFASPEFVELSAARVRRLNERHRAESRLDARVATRRLQLDQNNPGLPSAPNPSYEQLAAAVLNLALETPRQVESEVGFLLTHSGMQRFKNLSPSLENNDERRNRFPTYAELAEALRNPELGIPSLAQASPGFPSYAQLNVALRNLSPETISQDQPSPGSPLDSQLAQALQNLSPNSSGLKLIPEDFLLMPN</sequence>
<gene>
    <name evidence="2" type="ORF">PHYBOEH_000001</name>
</gene>
<feature type="compositionally biased region" description="Low complexity" evidence="1">
    <location>
        <begin position="40"/>
        <end position="50"/>
    </location>
</feature>
<keyword evidence="3" id="KW-1185">Reference proteome</keyword>
<dbReference type="OrthoDB" id="122713at2759"/>
<dbReference type="AlphaFoldDB" id="A0A8T1XE62"/>
<evidence type="ECO:0000313" key="3">
    <source>
        <dbReference type="Proteomes" id="UP000693981"/>
    </source>
</evidence>
<feature type="region of interest" description="Disordered" evidence="1">
    <location>
        <begin position="1"/>
        <end position="55"/>
    </location>
</feature>
<accession>A0A8T1XE62</accession>
<comment type="caution">
    <text evidence="2">The sequence shown here is derived from an EMBL/GenBank/DDBJ whole genome shotgun (WGS) entry which is preliminary data.</text>
</comment>
<dbReference type="Proteomes" id="UP000693981">
    <property type="component" value="Unassembled WGS sequence"/>
</dbReference>
<dbReference type="EMBL" id="JAGDFL010000001">
    <property type="protein sequence ID" value="KAG7402293.1"/>
    <property type="molecule type" value="Genomic_DNA"/>
</dbReference>
<proteinExistence type="predicted"/>
<evidence type="ECO:0000313" key="2">
    <source>
        <dbReference type="EMBL" id="KAG7402293.1"/>
    </source>
</evidence>